<accession>A0AAQ3RP55</accession>
<dbReference type="Proteomes" id="UP001374535">
    <property type="component" value="Chromosome 9"/>
</dbReference>
<gene>
    <name evidence="1" type="ORF">V8G54_031071</name>
</gene>
<sequence>MVQISYPLYIKQILYTYFRHGIEEQKVYLLQGNRESDLPTEFRTADNFFAHFSPGLAHGSTCNDMLTSRPCTLACFQSIDNIAKELRGKASPPAVLYNRWLLLQLVDRTAGLSPVMARKPYLKAPPR</sequence>
<evidence type="ECO:0000313" key="2">
    <source>
        <dbReference type="Proteomes" id="UP001374535"/>
    </source>
</evidence>
<protein>
    <submittedName>
        <fullName evidence="1">Uncharacterized protein</fullName>
    </submittedName>
</protein>
<proteinExistence type="predicted"/>
<keyword evidence="2" id="KW-1185">Reference proteome</keyword>
<organism evidence="1 2">
    <name type="scientific">Vigna mungo</name>
    <name type="common">Black gram</name>
    <name type="synonym">Phaseolus mungo</name>
    <dbReference type="NCBI Taxonomy" id="3915"/>
    <lineage>
        <taxon>Eukaryota</taxon>
        <taxon>Viridiplantae</taxon>
        <taxon>Streptophyta</taxon>
        <taxon>Embryophyta</taxon>
        <taxon>Tracheophyta</taxon>
        <taxon>Spermatophyta</taxon>
        <taxon>Magnoliopsida</taxon>
        <taxon>eudicotyledons</taxon>
        <taxon>Gunneridae</taxon>
        <taxon>Pentapetalae</taxon>
        <taxon>rosids</taxon>
        <taxon>fabids</taxon>
        <taxon>Fabales</taxon>
        <taxon>Fabaceae</taxon>
        <taxon>Papilionoideae</taxon>
        <taxon>50 kb inversion clade</taxon>
        <taxon>NPAAA clade</taxon>
        <taxon>indigoferoid/millettioid clade</taxon>
        <taxon>Phaseoleae</taxon>
        <taxon>Vigna</taxon>
    </lineage>
</organism>
<dbReference type="AlphaFoldDB" id="A0AAQ3RP55"/>
<dbReference type="EMBL" id="CP144692">
    <property type="protein sequence ID" value="WVY98920.1"/>
    <property type="molecule type" value="Genomic_DNA"/>
</dbReference>
<reference evidence="1 2" key="1">
    <citation type="journal article" date="2023" name="Life. Sci Alliance">
        <title>Evolutionary insights into 3D genome organization and epigenetic landscape of Vigna mungo.</title>
        <authorList>
            <person name="Junaid A."/>
            <person name="Singh B."/>
            <person name="Bhatia S."/>
        </authorList>
    </citation>
    <scope>NUCLEOTIDE SEQUENCE [LARGE SCALE GENOMIC DNA]</scope>
    <source>
        <strain evidence="1">Urdbean</strain>
    </source>
</reference>
<name>A0AAQ3RP55_VIGMU</name>
<evidence type="ECO:0000313" key="1">
    <source>
        <dbReference type="EMBL" id="WVY98920.1"/>
    </source>
</evidence>